<dbReference type="STRING" id="400682.A0A1X7UQ95"/>
<comment type="subcellular location">
    <subcellularLocation>
        <location evidence="1">Membrane</location>
        <topology evidence="1">Multi-pass membrane protein</topology>
    </subcellularLocation>
</comment>
<feature type="transmembrane region" description="Helical" evidence="5">
    <location>
        <begin position="255"/>
        <end position="271"/>
    </location>
</feature>
<dbReference type="GO" id="GO:0005886">
    <property type="term" value="C:plasma membrane"/>
    <property type="evidence" value="ECO:0007669"/>
    <property type="project" value="TreeGrafter"/>
</dbReference>
<dbReference type="eggNOG" id="ENOG502QTGV">
    <property type="taxonomic scope" value="Eukaryota"/>
</dbReference>
<name>A0A1X7UQ95_AMPQE</name>
<dbReference type="InParanoid" id="A0A1X7UQ95"/>
<dbReference type="GO" id="GO:0007166">
    <property type="term" value="P:cell surface receptor signaling pathway"/>
    <property type="evidence" value="ECO:0007669"/>
    <property type="project" value="InterPro"/>
</dbReference>
<keyword evidence="4 5" id="KW-0472">Membrane</keyword>
<dbReference type="GO" id="GO:0007189">
    <property type="term" value="P:adenylate cyclase-activating G protein-coupled receptor signaling pathway"/>
    <property type="evidence" value="ECO:0007669"/>
    <property type="project" value="TreeGrafter"/>
</dbReference>
<evidence type="ECO:0000256" key="3">
    <source>
        <dbReference type="ARBA" id="ARBA00022989"/>
    </source>
</evidence>
<feature type="domain" description="G-protein coupled receptors family 2 profile 2" evidence="6">
    <location>
        <begin position="28"/>
        <end position="316"/>
    </location>
</feature>
<feature type="transmembrane region" description="Helical" evidence="5">
    <location>
        <begin position="136"/>
        <end position="155"/>
    </location>
</feature>
<dbReference type="AlphaFoldDB" id="A0A1X7UQ95"/>
<evidence type="ECO:0000256" key="2">
    <source>
        <dbReference type="ARBA" id="ARBA00022692"/>
    </source>
</evidence>
<evidence type="ECO:0000256" key="5">
    <source>
        <dbReference type="SAM" id="Phobius"/>
    </source>
</evidence>
<protein>
    <recommendedName>
        <fullName evidence="6">G-protein coupled receptors family 2 profile 2 domain-containing protein</fullName>
    </recommendedName>
</protein>
<dbReference type="OrthoDB" id="100006at2759"/>
<organism evidence="7">
    <name type="scientific">Amphimedon queenslandica</name>
    <name type="common">Sponge</name>
    <dbReference type="NCBI Taxonomy" id="400682"/>
    <lineage>
        <taxon>Eukaryota</taxon>
        <taxon>Metazoa</taxon>
        <taxon>Porifera</taxon>
        <taxon>Demospongiae</taxon>
        <taxon>Heteroscleromorpha</taxon>
        <taxon>Haplosclerida</taxon>
        <taxon>Niphatidae</taxon>
        <taxon>Amphimedon</taxon>
    </lineage>
</organism>
<dbReference type="PANTHER" id="PTHR23112">
    <property type="entry name" value="G PROTEIN-COUPLED RECEPTOR 157-RELATED"/>
    <property type="match status" value="1"/>
</dbReference>
<dbReference type="Gene3D" id="1.20.1070.10">
    <property type="entry name" value="Rhodopsin 7-helix transmembrane proteins"/>
    <property type="match status" value="1"/>
</dbReference>
<dbReference type="PROSITE" id="PS50261">
    <property type="entry name" value="G_PROTEIN_RECEP_F2_4"/>
    <property type="match status" value="1"/>
</dbReference>
<reference evidence="7" key="1">
    <citation type="submission" date="2017-05" db="UniProtKB">
        <authorList>
            <consortium name="EnsemblMetazoa"/>
        </authorList>
    </citation>
    <scope>IDENTIFICATION</scope>
</reference>
<evidence type="ECO:0000256" key="1">
    <source>
        <dbReference type="ARBA" id="ARBA00004141"/>
    </source>
</evidence>
<evidence type="ECO:0000313" key="7">
    <source>
        <dbReference type="EnsemblMetazoa" id="Aqu2.1.29679_001"/>
    </source>
</evidence>
<feature type="transmembrane region" description="Helical" evidence="5">
    <location>
        <begin position="291"/>
        <end position="315"/>
    </location>
</feature>
<keyword evidence="2 5" id="KW-0812">Transmembrane</keyword>
<feature type="transmembrane region" description="Helical" evidence="5">
    <location>
        <begin position="65"/>
        <end position="86"/>
    </location>
</feature>
<keyword evidence="3 5" id="KW-1133">Transmembrane helix</keyword>
<dbReference type="EnsemblMetazoa" id="Aqu2.1.29679_001">
    <property type="protein sequence ID" value="Aqu2.1.29679_001"/>
    <property type="gene ID" value="Aqu2.1.29679"/>
</dbReference>
<dbReference type="GO" id="GO:0004930">
    <property type="term" value="F:G protein-coupled receptor activity"/>
    <property type="evidence" value="ECO:0007669"/>
    <property type="project" value="TreeGrafter"/>
</dbReference>
<evidence type="ECO:0000256" key="4">
    <source>
        <dbReference type="ARBA" id="ARBA00023136"/>
    </source>
</evidence>
<sequence length="387" mass="44184">MSRLLEDNEDNTVNCNCSYFDNDDYKNIGLAQIASGSVSLLGCAFMLFLILFLGKYKYSTQRILLYLNVAVALNSISFIIRGATYAEMDITPICQGVAYFGTMSGMCVLAAITCIIAEIFFKAVLEVGKRRHRYELIYPLLIFALPIMLSGIPFIKEKYGKSGPWCWIKGKDRSDEYICTDDKNVTYSCKTDTLGVAYQYGLWFGPVFLITIIGGIVYLISLINIQKKLKWHKMMYSTNTQKKEQRGLLEEVNHFRWYPTIFFLVNIMPLATRIADIYSNKNSNDRDNALIIMWLITACVEASQGLLLAIMFTLIPSTSRYLTCRRLKFMCRIRCGVCCSCCSCCNIEGGRAPLIKSQEVHIDERESERGKFNQEVTESNFIERVRE</sequence>
<feature type="transmembrane region" description="Helical" evidence="5">
    <location>
        <begin position="28"/>
        <end position="53"/>
    </location>
</feature>
<dbReference type="PANTHER" id="PTHR23112:SF43">
    <property type="entry name" value="CYCLIC AMP RECEPTOR-LIKE PROTEIN A"/>
    <property type="match status" value="1"/>
</dbReference>
<proteinExistence type="predicted"/>
<feature type="transmembrane region" description="Helical" evidence="5">
    <location>
        <begin position="98"/>
        <end position="124"/>
    </location>
</feature>
<accession>A0A1X7UQ95</accession>
<feature type="transmembrane region" description="Helical" evidence="5">
    <location>
        <begin position="203"/>
        <end position="225"/>
    </location>
</feature>
<evidence type="ECO:0000259" key="6">
    <source>
        <dbReference type="PROSITE" id="PS50261"/>
    </source>
</evidence>
<dbReference type="InterPro" id="IPR017981">
    <property type="entry name" value="GPCR_2-like_7TM"/>
</dbReference>